<dbReference type="RefSeq" id="WP_245884527.1">
    <property type="nucleotide sequence ID" value="NZ_QGGL01000010.1"/>
</dbReference>
<sequence length="1305" mass="142526">MKTLHFELSPSSLHEKLTLHMGPHKFELQAHTDETLLQAMDTNLAIALMPAQHRLRLTHFVQVPKQHFPDDRLLRLRVTSPDEDPSVYLPKLHHMSFHVPEAHKRRHVQKKLASNPQAAVLHSKLQAFGISTLNTTHLQAAERPQYTEDLYAATEAVKTPWDIAVGLLFNSPDLASNKPYTATIVMDDHIAPSQHVDPTQYNKVYNLATVISSQGPASSTKGWALITSSTDQYGNPIQSQYDFGTYKTGSNVLIYSISDKTANACQAPLTGAMQSASNDPALQNQTWSVNQGTTAVQTDADAAPPQALMLATSPSNFKWTVREQTPNHGLSIDTGSLAFKNGSFSIDVKNTYLRTLTAYAEFFDENGDVIQNPPGWVDQLPSSISSWFETSSKKFITSVSAVNTIMGIPMPTDPTSLAFPFPDEATTLKLLFGGLGTSQWDNDVDVSGALLTGFFQYGIPCIFLAAGAAITSTKFFNEFVSDIENVIAVLAVAFPIVGGGVATDAALNNTKSALFTLADSMAGMLLQKGLEKLALYITGCITVAELEDEIPFVGWALRVANMAIDFAEMAVTTGEILSSPATLSVEINRAMDLQLTLHPDPAHGEAGHPETAVWPAVSDHYQVTVQYQGGTNFVQKGRMPDVTTSTPLVLTYPNLPVGGKIQIIAGIYSANGWLCGKWQSEWLDAFPDGSTTTKTLDANITEMLVPLTPDTQYLYKEKVVYDPQTEKHVWHAGDLPTATVNNLDCSLTGQSICKPVDITLNGQMFEVAYAWSASGQSYRCQNISVLADPESRYKLSEVGFTVQPYVAYDQFGTATTTSDQTYSVNNFILDTRNGQFNLRQVNLDDSSTGFGLNDPNLKSWGQFNLTNIDAMVVHPSNAVIAVSWHDNKMEILQLPPAPTDDANAPEAQMVSGLGVREGLLQGPIALSVTPDGRILILETINQRIQSFDTKGNPVASFLGAYLFDLPASEYASDLDQGIFSSALQQQFEANGVTHIFNLPSSVESDLNSGVVTDAVLNAFANNGVYLTYDSDDRNNPQVSTYITVNQPNNSWTVTDPNKNAVYTVTNLSGTLNVYDVLNNVTIDVRSQGAVWVVQDLNGAQSYSIAVDEMDSSKLLVNRYLSYMALYNPDQRTDLTYLDVAVEAKGYIYVLSYAGDGKQTSDYSLDLYAPDGTFLVRTPDERLQPNNPQYVSAARLTVDVWRNVYTLNFEANLGPNNFIEPTISHWIPTPPLFELGLDQQTAFETGDMTTIRKDFAANGITLSSSATCQTVNTSGFWEVLDGATTYDVIRSGSNLEVYSTPLVTTP</sequence>
<organism evidence="1 2">
    <name type="scientific">Tumebacillus permanentifrigoris</name>
    <dbReference type="NCBI Taxonomy" id="378543"/>
    <lineage>
        <taxon>Bacteria</taxon>
        <taxon>Bacillati</taxon>
        <taxon>Bacillota</taxon>
        <taxon>Bacilli</taxon>
        <taxon>Bacillales</taxon>
        <taxon>Alicyclobacillaceae</taxon>
        <taxon>Tumebacillus</taxon>
    </lineage>
</organism>
<dbReference type="Proteomes" id="UP000245634">
    <property type="component" value="Unassembled WGS sequence"/>
</dbReference>
<gene>
    <name evidence="1" type="ORF">C7459_110129</name>
</gene>
<evidence type="ECO:0000313" key="2">
    <source>
        <dbReference type="Proteomes" id="UP000245634"/>
    </source>
</evidence>
<dbReference type="Gene3D" id="2.120.10.30">
    <property type="entry name" value="TolB, C-terminal domain"/>
    <property type="match status" value="1"/>
</dbReference>
<evidence type="ECO:0008006" key="3">
    <source>
        <dbReference type="Google" id="ProtNLM"/>
    </source>
</evidence>
<proteinExistence type="predicted"/>
<comment type="caution">
    <text evidence="1">The sequence shown here is derived from an EMBL/GenBank/DDBJ whole genome shotgun (WGS) entry which is preliminary data.</text>
</comment>
<evidence type="ECO:0000313" key="1">
    <source>
        <dbReference type="EMBL" id="PWK11600.1"/>
    </source>
</evidence>
<accession>A0A316D7A0</accession>
<reference evidence="1 2" key="1">
    <citation type="submission" date="2018-05" db="EMBL/GenBank/DDBJ databases">
        <title>Genomic Encyclopedia of Type Strains, Phase IV (KMG-IV): sequencing the most valuable type-strain genomes for metagenomic binning, comparative biology and taxonomic classification.</title>
        <authorList>
            <person name="Goeker M."/>
        </authorList>
    </citation>
    <scope>NUCLEOTIDE SEQUENCE [LARGE SCALE GENOMIC DNA]</scope>
    <source>
        <strain evidence="1 2">DSM 18773</strain>
    </source>
</reference>
<name>A0A316D7A0_9BACL</name>
<dbReference type="SUPFAM" id="SSF63829">
    <property type="entry name" value="Calcium-dependent phosphotriesterase"/>
    <property type="match status" value="1"/>
</dbReference>
<keyword evidence="2" id="KW-1185">Reference proteome</keyword>
<protein>
    <recommendedName>
        <fullName evidence="3">NHL repeat containing protein</fullName>
    </recommendedName>
</protein>
<dbReference type="InterPro" id="IPR011042">
    <property type="entry name" value="6-blade_b-propeller_TolB-like"/>
</dbReference>
<dbReference type="EMBL" id="QGGL01000010">
    <property type="protein sequence ID" value="PWK11600.1"/>
    <property type="molecule type" value="Genomic_DNA"/>
</dbReference>
<dbReference type="SUPFAM" id="SSF101898">
    <property type="entry name" value="NHL repeat"/>
    <property type="match status" value="1"/>
</dbReference>